<comment type="similarity">
    <text evidence="5">Belongs to the ligand-gated ion channel (TC 1.A.9) family.</text>
</comment>
<keyword evidence="5" id="KW-0813">Transport</keyword>
<dbReference type="AlphaFoldDB" id="A0A8S4NMX9"/>
<dbReference type="CDD" id="cd18989">
    <property type="entry name" value="LGIC_ECD_cation"/>
    <property type="match status" value="1"/>
</dbReference>
<evidence type="ECO:0000256" key="1">
    <source>
        <dbReference type="ARBA" id="ARBA00004141"/>
    </source>
</evidence>
<feature type="signal peptide" evidence="5">
    <location>
        <begin position="1"/>
        <end position="22"/>
    </location>
</feature>
<feature type="transmembrane region" description="Helical" evidence="5">
    <location>
        <begin position="377"/>
        <end position="395"/>
    </location>
</feature>
<feature type="transmembrane region" description="Helical" evidence="5">
    <location>
        <begin position="278"/>
        <end position="297"/>
    </location>
</feature>
<dbReference type="SUPFAM" id="SSF63712">
    <property type="entry name" value="Nicotinic receptor ligand binding domain-like"/>
    <property type="match status" value="1"/>
</dbReference>
<dbReference type="PROSITE" id="PS00236">
    <property type="entry name" value="NEUROTR_ION_CHANNEL"/>
    <property type="match status" value="1"/>
</dbReference>
<dbReference type="FunFam" id="2.70.170.10:FF:000028">
    <property type="entry name" value="AcetylCholine Receptor"/>
    <property type="match status" value="1"/>
</dbReference>
<feature type="transmembrane region" description="Helical" evidence="5">
    <location>
        <begin position="303"/>
        <end position="321"/>
    </location>
</feature>
<reference evidence="8" key="1">
    <citation type="submission" date="2022-03" db="EMBL/GenBank/DDBJ databases">
        <authorList>
            <person name="Martin C."/>
        </authorList>
    </citation>
    <scope>NUCLEOTIDE SEQUENCE</scope>
</reference>
<dbReference type="PRINTS" id="PR00252">
    <property type="entry name" value="NRIONCHANNEL"/>
</dbReference>
<sequence length="509" mass="59244">MEQTGWLRIGLFYIYLVGCFSAKNKELLQESEELVKGDSDMSRRYNPLNQSDNDLQHQRSAEEKLMSILFRNYNPSARPVLNATESVQVNIRFLLMRINDLNERSEMMVSTGVIVSEWYDERLAWSPEKHHNVNDFIIEAKNIWKPELTLINGAVSLNQEKYYEEFRAIVNYSGLVHWEPGGVYETTCKIDISYFPFDRQRCNLVIGTWAYYSGKMNLTTDVDKVELSDYQENGEWDLYKSNVIWTSFAFECCPDIKYSKVEFVVYLKRRPAYHVMKIIVPCALLSTLMMFAFWVPPSTSGKIQLGISVVLSFNVFQLSVVDSIPKTSMYYPLIGMYLTTNLTLSTLSVCLTVFVIYADRQQDCLPPLWVKKWIMHYLGRFLCMGAFDFTKNVVYKPMKPKRKKHKNNHMIEMEDLTIDNHQTIENSQTEVKWNNYGRDAMAATVEITSRTALNPKQHKEHKIHVGNDWHRLAAVLDRLFFWMVFTTIILSSAIIFGMPYVNNANEDAD</sequence>
<keyword evidence="9" id="KW-1185">Reference proteome</keyword>
<dbReference type="Gene3D" id="1.20.58.390">
    <property type="entry name" value="Neurotransmitter-gated ion-channel transmembrane domain"/>
    <property type="match status" value="2"/>
</dbReference>
<dbReference type="InterPro" id="IPR018000">
    <property type="entry name" value="Neurotransmitter_ion_chnl_CS"/>
</dbReference>
<keyword evidence="5" id="KW-0406">Ion transport</keyword>
<evidence type="ECO:0000256" key="2">
    <source>
        <dbReference type="ARBA" id="ARBA00022692"/>
    </source>
</evidence>
<dbReference type="Gene3D" id="2.70.170.10">
    <property type="entry name" value="Neurotransmitter-gated ion-channel ligand-binding domain"/>
    <property type="match status" value="1"/>
</dbReference>
<feature type="transmembrane region" description="Helical" evidence="5">
    <location>
        <begin position="479"/>
        <end position="501"/>
    </location>
</feature>
<accession>A0A8S4NMX9</accession>
<evidence type="ECO:0000259" key="6">
    <source>
        <dbReference type="Pfam" id="PF02931"/>
    </source>
</evidence>
<proteinExistence type="inferred from homology"/>
<evidence type="ECO:0000256" key="4">
    <source>
        <dbReference type="ARBA" id="ARBA00023136"/>
    </source>
</evidence>
<dbReference type="InterPro" id="IPR006202">
    <property type="entry name" value="Neur_chan_lig-bd"/>
</dbReference>
<dbReference type="GO" id="GO:0005230">
    <property type="term" value="F:extracellular ligand-gated monoatomic ion channel activity"/>
    <property type="evidence" value="ECO:0007669"/>
    <property type="project" value="InterPro"/>
</dbReference>
<keyword evidence="5" id="KW-0407">Ion channel</keyword>
<comment type="caution">
    <text evidence="8">The sequence shown here is derived from an EMBL/GenBank/DDBJ whole genome shotgun (WGS) entry which is preliminary data.</text>
</comment>
<name>A0A8S4NMX9_OWEFU</name>
<dbReference type="InterPro" id="IPR036719">
    <property type="entry name" value="Neuro-gated_channel_TM_sf"/>
</dbReference>
<dbReference type="InterPro" id="IPR036734">
    <property type="entry name" value="Neur_chan_lig-bd_sf"/>
</dbReference>
<dbReference type="InterPro" id="IPR006029">
    <property type="entry name" value="Neurotrans-gated_channel_TM"/>
</dbReference>
<keyword evidence="5" id="KW-0732">Signal</keyword>
<keyword evidence="4 5" id="KW-0472">Membrane</keyword>
<dbReference type="CDD" id="cd19051">
    <property type="entry name" value="LGIC_TM_cation"/>
    <property type="match status" value="1"/>
</dbReference>
<dbReference type="GO" id="GO:0004888">
    <property type="term" value="F:transmembrane signaling receptor activity"/>
    <property type="evidence" value="ECO:0007669"/>
    <property type="project" value="InterPro"/>
</dbReference>
<evidence type="ECO:0000313" key="9">
    <source>
        <dbReference type="Proteomes" id="UP000749559"/>
    </source>
</evidence>
<evidence type="ECO:0000256" key="3">
    <source>
        <dbReference type="ARBA" id="ARBA00022989"/>
    </source>
</evidence>
<feature type="transmembrane region" description="Helical" evidence="5">
    <location>
        <begin position="333"/>
        <end position="357"/>
    </location>
</feature>
<feature type="domain" description="Neurotransmitter-gated ion-channel ligand-binding" evidence="6">
    <location>
        <begin position="62"/>
        <end position="271"/>
    </location>
</feature>
<keyword evidence="3 5" id="KW-1133">Transmembrane helix</keyword>
<dbReference type="SUPFAM" id="SSF90112">
    <property type="entry name" value="Neurotransmitter-gated ion-channel transmembrane pore"/>
    <property type="match status" value="1"/>
</dbReference>
<evidence type="ECO:0000256" key="5">
    <source>
        <dbReference type="RuleBase" id="RU000687"/>
    </source>
</evidence>
<organism evidence="8 9">
    <name type="scientific">Owenia fusiformis</name>
    <name type="common">Polychaete worm</name>
    <dbReference type="NCBI Taxonomy" id="6347"/>
    <lineage>
        <taxon>Eukaryota</taxon>
        <taxon>Metazoa</taxon>
        <taxon>Spiralia</taxon>
        <taxon>Lophotrochozoa</taxon>
        <taxon>Annelida</taxon>
        <taxon>Polychaeta</taxon>
        <taxon>Sedentaria</taxon>
        <taxon>Canalipalpata</taxon>
        <taxon>Sabellida</taxon>
        <taxon>Oweniida</taxon>
        <taxon>Oweniidae</taxon>
        <taxon>Owenia</taxon>
    </lineage>
</organism>
<dbReference type="GO" id="GO:0016020">
    <property type="term" value="C:membrane"/>
    <property type="evidence" value="ECO:0007669"/>
    <property type="project" value="UniProtKB-SubCell"/>
</dbReference>
<dbReference type="Pfam" id="PF02931">
    <property type="entry name" value="Neur_chan_LBD"/>
    <property type="match status" value="1"/>
</dbReference>
<dbReference type="InterPro" id="IPR006201">
    <property type="entry name" value="Neur_channel"/>
</dbReference>
<comment type="subcellular location">
    <subcellularLocation>
        <location evidence="1">Membrane</location>
        <topology evidence="1">Multi-pass membrane protein</topology>
    </subcellularLocation>
</comment>
<feature type="domain" description="Neurotransmitter-gated ion-channel transmembrane" evidence="7">
    <location>
        <begin position="278"/>
        <end position="496"/>
    </location>
</feature>
<protein>
    <submittedName>
        <fullName evidence="8">Uncharacterized protein</fullName>
    </submittedName>
</protein>
<evidence type="ECO:0000313" key="8">
    <source>
        <dbReference type="EMBL" id="CAH1783230.1"/>
    </source>
</evidence>
<dbReference type="Proteomes" id="UP000749559">
    <property type="component" value="Unassembled WGS sequence"/>
</dbReference>
<dbReference type="InterPro" id="IPR038050">
    <property type="entry name" value="Neuro_actylchol_rec"/>
</dbReference>
<dbReference type="Pfam" id="PF02932">
    <property type="entry name" value="Neur_chan_memb"/>
    <property type="match status" value="1"/>
</dbReference>
<evidence type="ECO:0000259" key="7">
    <source>
        <dbReference type="Pfam" id="PF02932"/>
    </source>
</evidence>
<dbReference type="PANTHER" id="PTHR18945">
    <property type="entry name" value="NEUROTRANSMITTER GATED ION CHANNEL"/>
    <property type="match status" value="1"/>
</dbReference>
<dbReference type="EMBL" id="CAIIXF020000005">
    <property type="protein sequence ID" value="CAH1783230.1"/>
    <property type="molecule type" value="Genomic_DNA"/>
</dbReference>
<gene>
    <name evidence="8" type="ORF">OFUS_LOCUS9588</name>
</gene>
<keyword evidence="2 5" id="KW-0812">Transmembrane</keyword>
<feature type="chain" id="PRO_5035969078" evidence="5">
    <location>
        <begin position="23"/>
        <end position="509"/>
    </location>
</feature>